<dbReference type="EMBL" id="JPQT01000123">
    <property type="protein sequence ID" value="KFE48349.1"/>
    <property type="molecule type" value="Genomic_DNA"/>
</dbReference>
<keyword evidence="6 8" id="KW-1133">Transmembrane helix</keyword>
<comment type="caution">
    <text evidence="10">The sequence shown here is derived from an EMBL/GenBank/DDBJ whole genome shotgun (WGS) entry which is preliminary data.</text>
</comment>
<dbReference type="RefSeq" id="WP_047577679.1">
    <property type="nucleotide sequence ID" value="NZ_JPQT01000123.1"/>
</dbReference>
<feature type="transmembrane region" description="Helical" evidence="8">
    <location>
        <begin position="273"/>
        <end position="295"/>
    </location>
</feature>
<evidence type="ECO:0000256" key="7">
    <source>
        <dbReference type="ARBA" id="ARBA00023136"/>
    </source>
</evidence>
<feature type="transmembrane region" description="Helical" evidence="8">
    <location>
        <begin position="169"/>
        <end position="194"/>
    </location>
</feature>
<evidence type="ECO:0000256" key="3">
    <source>
        <dbReference type="ARBA" id="ARBA00022448"/>
    </source>
</evidence>
<evidence type="ECO:0000256" key="5">
    <source>
        <dbReference type="ARBA" id="ARBA00022692"/>
    </source>
</evidence>
<dbReference type="CDD" id="cd06261">
    <property type="entry name" value="TM_PBP2"/>
    <property type="match status" value="1"/>
</dbReference>
<reference evidence="10" key="1">
    <citation type="submission" date="2014-07" db="EMBL/GenBank/DDBJ databases">
        <title>Draft Genome Sequences of Environmental Pseudomonas syringae strains.</title>
        <authorList>
            <person name="Baltrus D.A."/>
            <person name="Berge O."/>
            <person name="Morris C."/>
        </authorList>
    </citation>
    <scope>NUCLEOTIDE SEQUENCE [LARGE SCALE GENOMIC DNA]</scope>
    <source>
        <strain evidence="10">CEB003</strain>
    </source>
</reference>
<feature type="domain" description="ABC transmembrane type-1" evidence="9">
    <location>
        <begin position="91"/>
        <end position="296"/>
    </location>
</feature>
<dbReference type="InterPro" id="IPR035906">
    <property type="entry name" value="MetI-like_sf"/>
</dbReference>
<dbReference type="PATRIC" id="fig|317.174.peg.4491"/>
<evidence type="ECO:0000313" key="10">
    <source>
        <dbReference type="EMBL" id="KFE48349.1"/>
    </source>
</evidence>
<dbReference type="Gene3D" id="1.10.3720.10">
    <property type="entry name" value="MetI-like"/>
    <property type="match status" value="1"/>
</dbReference>
<evidence type="ECO:0000256" key="2">
    <source>
        <dbReference type="ARBA" id="ARBA00007069"/>
    </source>
</evidence>
<evidence type="ECO:0000256" key="8">
    <source>
        <dbReference type="RuleBase" id="RU363032"/>
    </source>
</evidence>
<keyword evidence="4" id="KW-1003">Cell membrane</keyword>
<evidence type="ECO:0000259" key="9">
    <source>
        <dbReference type="PROSITE" id="PS50928"/>
    </source>
</evidence>
<dbReference type="PANTHER" id="PTHR42929">
    <property type="entry name" value="INNER MEMBRANE ABC TRANSPORTER PERMEASE PROTEIN YDCU-RELATED-RELATED"/>
    <property type="match status" value="1"/>
</dbReference>
<evidence type="ECO:0000256" key="1">
    <source>
        <dbReference type="ARBA" id="ARBA00004651"/>
    </source>
</evidence>
<accession>A0A085UYT6</accession>
<proteinExistence type="inferred from homology"/>
<feature type="transmembrane region" description="Helical" evidence="8">
    <location>
        <begin position="37"/>
        <end position="63"/>
    </location>
</feature>
<keyword evidence="3 8" id="KW-0813">Transport</keyword>
<keyword evidence="5 8" id="KW-0812">Transmembrane</keyword>
<dbReference type="PANTHER" id="PTHR42929:SF1">
    <property type="entry name" value="INNER MEMBRANE ABC TRANSPORTER PERMEASE PROTEIN YDCU-RELATED"/>
    <property type="match status" value="1"/>
</dbReference>
<protein>
    <submittedName>
        <fullName evidence="10">ABC transporter permease</fullName>
    </submittedName>
</protein>
<keyword evidence="7 8" id="KW-0472">Membrane</keyword>
<feature type="transmembrane region" description="Helical" evidence="8">
    <location>
        <begin position="97"/>
        <end position="118"/>
    </location>
</feature>
<feature type="transmembrane region" description="Helical" evidence="8">
    <location>
        <begin position="229"/>
        <end position="253"/>
    </location>
</feature>
<name>A0A085UYT6_PSESX</name>
<sequence>MNAVASSETLLDEADASPAQLAQAEGKRRSLRRRITMLMLLPSTLWFLLLLVMPLLIILVFSFGERSAVGGYAGGLTLANYLNLSSRAAAFSNTLTMAPLGTLVCLLAAYPLAYFLAVRGGKNRALLLTLVIVPFWTSFLIRTYAWIFILSGKGIPAMLASLGLDGVRLINTPTAVLIGIVYGYLPLMVFPIYVSLEKLDKRLLEASADLGASAFESFRRITLPLSAPGIITGVMLVFILLMGEFLIPAILGGGKVFFVGNALVDLFLQSRNWPFGSALAMTLVAIMLAIIGVYLKLVKRYGGTPGDGAL</sequence>
<organism evidence="10">
    <name type="scientific">Pseudomonas syringae</name>
    <dbReference type="NCBI Taxonomy" id="317"/>
    <lineage>
        <taxon>Bacteria</taxon>
        <taxon>Pseudomonadati</taxon>
        <taxon>Pseudomonadota</taxon>
        <taxon>Gammaproteobacteria</taxon>
        <taxon>Pseudomonadales</taxon>
        <taxon>Pseudomonadaceae</taxon>
        <taxon>Pseudomonas</taxon>
    </lineage>
</organism>
<evidence type="ECO:0000256" key="6">
    <source>
        <dbReference type="ARBA" id="ARBA00022989"/>
    </source>
</evidence>
<evidence type="ECO:0000256" key="4">
    <source>
        <dbReference type="ARBA" id="ARBA00022475"/>
    </source>
</evidence>
<comment type="subcellular location">
    <subcellularLocation>
        <location evidence="1 8">Cell membrane</location>
        <topology evidence="1 8">Multi-pass membrane protein</topology>
    </subcellularLocation>
</comment>
<dbReference type="PROSITE" id="PS50928">
    <property type="entry name" value="ABC_TM1"/>
    <property type="match status" value="1"/>
</dbReference>
<comment type="similarity">
    <text evidence="2">Belongs to the binding-protein-dependent transport system permease family. CysTW subfamily.</text>
</comment>
<dbReference type="GO" id="GO:0005886">
    <property type="term" value="C:plasma membrane"/>
    <property type="evidence" value="ECO:0007669"/>
    <property type="project" value="UniProtKB-SubCell"/>
</dbReference>
<gene>
    <name evidence="10" type="ORF">IV02_21990</name>
</gene>
<dbReference type="AlphaFoldDB" id="A0A085UYT6"/>
<dbReference type="Proteomes" id="UP000028643">
    <property type="component" value="Unassembled WGS sequence"/>
</dbReference>
<dbReference type="SUPFAM" id="SSF161098">
    <property type="entry name" value="MetI-like"/>
    <property type="match status" value="1"/>
</dbReference>
<feature type="transmembrane region" description="Helical" evidence="8">
    <location>
        <begin position="125"/>
        <end position="149"/>
    </location>
</feature>
<dbReference type="GO" id="GO:0055085">
    <property type="term" value="P:transmembrane transport"/>
    <property type="evidence" value="ECO:0007669"/>
    <property type="project" value="InterPro"/>
</dbReference>
<dbReference type="InterPro" id="IPR000515">
    <property type="entry name" value="MetI-like"/>
</dbReference>
<dbReference type="Pfam" id="PF00528">
    <property type="entry name" value="BPD_transp_1"/>
    <property type="match status" value="1"/>
</dbReference>